<reference evidence="10" key="1">
    <citation type="submission" date="2022-03" db="EMBL/GenBank/DDBJ databases">
        <authorList>
            <person name="Martin C."/>
        </authorList>
    </citation>
    <scope>NUCLEOTIDE SEQUENCE</scope>
</reference>
<dbReference type="Pfam" id="PF00082">
    <property type="entry name" value="Peptidase_S8"/>
    <property type="match status" value="2"/>
</dbReference>
<keyword evidence="8" id="KW-0732">Signal</keyword>
<gene>
    <name evidence="10" type="ORF">OFUS_LOCUS20466</name>
</gene>
<evidence type="ECO:0000313" key="10">
    <source>
        <dbReference type="EMBL" id="CAH1796009.1"/>
    </source>
</evidence>
<dbReference type="OrthoDB" id="206201at2759"/>
<dbReference type="GO" id="GO:0006508">
    <property type="term" value="P:proteolysis"/>
    <property type="evidence" value="ECO:0007669"/>
    <property type="project" value="UniProtKB-KW"/>
</dbReference>
<dbReference type="CDD" id="cd04077">
    <property type="entry name" value="Peptidases_S8_PCSK9_ProteinaseK_like"/>
    <property type="match status" value="2"/>
</dbReference>
<proteinExistence type="inferred from homology"/>
<evidence type="ECO:0000256" key="7">
    <source>
        <dbReference type="SAM" id="MobiDB-lite"/>
    </source>
</evidence>
<feature type="active site" description="Charge relay system" evidence="5">
    <location>
        <position position="904"/>
    </location>
</feature>
<name>A0A8S4PNY3_OWEFU</name>
<dbReference type="InterPro" id="IPR023827">
    <property type="entry name" value="Peptidase_S8_Asp-AS"/>
</dbReference>
<organism evidence="10 11">
    <name type="scientific">Owenia fusiformis</name>
    <name type="common">Polychaete worm</name>
    <dbReference type="NCBI Taxonomy" id="6347"/>
    <lineage>
        <taxon>Eukaryota</taxon>
        <taxon>Metazoa</taxon>
        <taxon>Spiralia</taxon>
        <taxon>Lophotrochozoa</taxon>
        <taxon>Annelida</taxon>
        <taxon>Polychaeta</taxon>
        <taxon>Sedentaria</taxon>
        <taxon>Canalipalpata</taxon>
        <taxon>Sabellida</taxon>
        <taxon>Oweniida</taxon>
        <taxon>Oweniidae</taxon>
        <taxon>Owenia</taxon>
    </lineage>
</organism>
<feature type="compositionally biased region" description="Low complexity" evidence="7">
    <location>
        <begin position="206"/>
        <end position="516"/>
    </location>
</feature>
<protein>
    <recommendedName>
        <fullName evidence="9">Peptidase S8/S53 domain-containing protein</fullName>
    </recommendedName>
</protein>
<evidence type="ECO:0000256" key="4">
    <source>
        <dbReference type="ARBA" id="ARBA00022825"/>
    </source>
</evidence>
<dbReference type="Proteomes" id="UP000749559">
    <property type="component" value="Unassembled WGS sequence"/>
</dbReference>
<evidence type="ECO:0000259" key="9">
    <source>
        <dbReference type="Pfam" id="PF00082"/>
    </source>
</evidence>
<dbReference type="PROSITE" id="PS00137">
    <property type="entry name" value="SUBTILASE_HIS"/>
    <property type="match status" value="2"/>
</dbReference>
<dbReference type="InterPro" id="IPR050131">
    <property type="entry name" value="Peptidase_S8_subtilisin-like"/>
</dbReference>
<sequence>MNKLHIFWIFLCLISLIHAQRPRKHVKFKSAKQSKNVIPGQYIIKLKDGLSDTSVKNQKAKSRALFTDDDVEMDTMSAASSSGKCNQGKKFRSKTIKINKFNAYTLSCMDPKDLIQLLDDDMVDFIEEDQYDDFVSRDRRKGDRESKGKGKGRSRKPKPRTTPNPPTLPATATNPGDVQQGTGNELSLKEQIEIRWCSTGATTTISTTSATTTTSTTTTEAPTTTITTQAPTTTTTTEAPTTTTTTEAPTTTTTTTEAPTTTTTTEAPTTTTTEAPTTTTTTTEAPTTTTSEAQTTTTTTTEAPTTTTTEAPTTTTTTTEAPTTTTSEAQTTTTTTTEAPTTTTTEAPTTTTTTTEAPTTTTKTTETTTTTETPTTTTTTTTKAPTTTTTTEAPTTTTTTEAPTTTTTTTEAPTTTTTTEAPTTTTTTEAPTTTTTTTVAPTTTTTEAPTTTTTTQAPTTTTTEPPTTTTTTESPTTTTTTEAPTTTTTTEAPTTTTTTEAPTMTTTTTEAPTTTTGSPGSCVVTDATSNWGLDRVDQPDRPLDQKYLYEETGACADVFVMDTGVRSTHVDFNGRVIAGKAFINGSGVTDDWNGHGTHVAGIIAGSEYGIAKSANIVPCMICDEVVGRCPKSASIDALQWITNYVAKSGRKGVVNYSLGGSYSESQNLAIEAAVSNDLVVVVAAGNEGGLASESSPASAPSALTVASSTKDDTFHPKSNYGGLVDVIAPGEFILSASNAGDSASAVKTGTSQAAPHVAGVAALLRCMYPDEDAYIINDRLVDAAAYGRINPPFGTPDKLVQTPPCTGKPSNTTTTLGPTTTTTSGPTTTTTLGPITTTPTGQTDTTTTTTTTAPQSTTKGTGCRTTTVGTNQWGTDRINQPDLPLDNTYSYADDGSCAVVFVLDSGVRATHSEFGGRVVNGTDFSGEGTGGDDFNGHGSHVAGIIGGNTWGVAKGTTIVSLRICKQSTSRCPKSASIAALGYAVNEAQKMGKKGVINMSISGGKSDGQNDAIKSAVANNMVVVVAAGNSAVDAKSRSPASAVEALTVAGSSSSDGWYSSSNFGHLIDIIGPAINIESALNLNDDASGTKTGTSMAAPHVAGVAAIYRCLYPNDQAEDTMNRIKANAWNGKINPPSGTPDLLLAAPECPFVQG</sequence>
<dbReference type="PROSITE" id="PS00136">
    <property type="entry name" value="SUBTILASE_ASP"/>
    <property type="match status" value="2"/>
</dbReference>
<dbReference type="InterPro" id="IPR000209">
    <property type="entry name" value="Peptidase_S8/S53_dom"/>
</dbReference>
<keyword evidence="11" id="KW-1185">Reference proteome</keyword>
<dbReference type="PANTHER" id="PTHR43806">
    <property type="entry name" value="PEPTIDASE S8"/>
    <property type="match status" value="1"/>
</dbReference>
<feature type="active site" description="Charge relay system" evidence="5">
    <location>
        <position position="562"/>
    </location>
</feature>
<dbReference type="InterPro" id="IPR022398">
    <property type="entry name" value="Peptidase_S8_His-AS"/>
</dbReference>
<evidence type="ECO:0000256" key="6">
    <source>
        <dbReference type="RuleBase" id="RU003355"/>
    </source>
</evidence>
<dbReference type="InterPro" id="IPR036852">
    <property type="entry name" value="Peptidase_S8/S53_dom_sf"/>
</dbReference>
<feature type="compositionally biased region" description="Basic residues" evidence="7">
    <location>
        <begin position="149"/>
        <end position="159"/>
    </location>
</feature>
<feature type="region of interest" description="Disordered" evidence="7">
    <location>
        <begin position="206"/>
        <end position="526"/>
    </location>
</feature>
<dbReference type="InterPro" id="IPR023828">
    <property type="entry name" value="Peptidase_S8_Ser-AS"/>
</dbReference>
<accession>A0A8S4PNY3</accession>
<feature type="active site" description="Charge relay system" evidence="5">
    <location>
        <position position="937"/>
    </location>
</feature>
<feature type="region of interest" description="Disordered" evidence="7">
    <location>
        <begin position="795"/>
        <end position="879"/>
    </location>
</feature>
<dbReference type="SUPFAM" id="SSF52743">
    <property type="entry name" value="Subtilisin-like"/>
    <property type="match status" value="2"/>
</dbReference>
<dbReference type="InterPro" id="IPR034193">
    <property type="entry name" value="PCSK9_ProteinaseK-like"/>
</dbReference>
<dbReference type="PROSITE" id="PS00138">
    <property type="entry name" value="SUBTILASE_SER"/>
    <property type="match status" value="2"/>
</dbReference>
<evidence type="ECO:0000256" key="2">
    <source>
        <dbReference type="ARBA" id="ARBA00022670"/>
    </source>
</evidence>
<dbReference type="InterPro" id="IPR015500">
    <property type="entry name" value="Peptidase_S8_subtilisin-rel"/>
</dbReference>
<dbReference type="PROSITE" id="PS51892">
    <property type="entry name" value="SUBTILASE"/>
    <property type="match status" value="2"/>
</dbReference>
<feature type="region of interest" description="Disordered" evidence="7">
    <location>
        <begin position="135"/>
        <end position="182"/>
    </location>
</feature>
<feature type="domain" description="Peptidase S8/S53" evidence="9">
    <location>
        <begin position="898"/>
        <end position="1126"/>
    </location>
</feature>
<feature type="chain" id="PRO_5035745010" description="Peptidase S8/S53 domain-containing protein" evidence="8">
    <location>
        <begin position="20"/>
        <end position="1152"/>
    </location>
</feature>
<comment type="caution">
    <text evidence="10">The sequence shown here is derived from an EMBL/GenBank/DDBJ whole genome shotgun (WGS) entry which is preliminary data.</text>
</comment>
<keyword evidence="4 5" id="KW-0720">Serine protease</keyword>
<dbReference type="Gene3D" id="3.40.50.200">
    <property type="entry name" value="Peptidase S8/S53 domain"/>
    <property type="match status" value="2"/>
</dbReference>
<dbReference type="EMBL" id="CAIIXF020000010">
    <property type="protein sequence ID" value="CAH1796009.1"/>
    <property type="molecule type" value="Genomic_DNA"/>
</dbReference>
<dbReference type="PANTHER" id="PTHR43806:SF11">
    <property type="entry name" value="CEREVISIN-RELATED"/>
    <property type="match status" value="1"/>
</dbReference>
<feature type="signal peptide" evidence="8">
    <location>
        <begin position="1"/>
        <end position="19"/>
    </location>
</feature>
<dbReference type="AlphaFoldDB" id="A0A8S4PNY3"/>
<evidence type="ECO:0000256" key="8">
    <source>
        <dbReference type="SAM" id="SignalP"/>
    </source>
</evidence>
<evidence type="ECO:0000256" key="3">
    <source>
        <dbReference type="ARBA" id="ARBA00022801"/>
    </source>
</evidence>
<feature type="domain" description="Peptidase S8/S53" evidence="9">
    <location>
        <begin position="559"/>
        <end position="790"/>
    </location>
</feature>
<evidence type="ECO:0000313" key="11">
    <source>
        <dbReference type="Proteomes" id="UP000749559"/>
    </source>
</evidence>
<evidence type="ECO:0000256" key="1">
    <source>
        <dbReference type="ARBA" id="ARBA00011073"/>
    </source>
</evidence>
<dbReference type="FunFam" id="3.40.50.200:FF:000007">
    <property type="entry name" value="Subtilisin-like serine protease"/>
    <property type="match status" value="2"/>
</dbReference>
<dbReference type="GO" id="GO:0005615">
    <property type="term" value="C:extracellular space"/>
    <property type="evidence" value="ECO:0007669"/>
    <property type="project" value="TreeGrafter"/>
</dbReference>
<feature type="active site" description="Charge relay system" evidence="5">
    <location>
        <position position="595"/>
    </location>
</feature>
<keyword evidence="3 5" id="KW-0378">Hydrolase</keyword>
<evidence type="ECO:0000256" key="5">
    <source>
        <dbReference type="PROSITE-ProRule" id="PRU01240"/>
    </source>
</evidence>
<feature type="compositionally biased region" description="Low complexity" evidence="7">
    <location>
        <begin position="812"/>
        <end position="870"/>
    </location>
</feature>
<feature type="active site" description="Charge relay system" evidence="5">
    <location>
        <position position="1093"/>
    </location>
</feature>
<feature type="active site" description="Charge relay system" evidence="5">
    <location>
        <position position="751"/>
    </location>
</feature>
<dbReference type="GO" id="GO:0004252">
    <property type="term" value="F:serine-type endopeptidase activity"/>
    <property type="evidence" value="ECO:0007669"/>
    <property type="project" value="UniProtKB-UniRule"/>
</dbReference>
<dbReference type="PRINTS" id="PR00723">
    <property type="entry name" value="SUBTILISIN"/>
</dbReference>
<keyword evidence="2 5" id="KW-0645">Protease</keyword>
<comment type="similarity">
    <text evidence="1 5 6">Belongs to the peptidase S8 family.</text>
</comment>
<feature type="compositionally biased region" description="Basic and acidic residues" evidence="7">
    <location>
        <begin position="135"/>
        <end position="148"/>
    </location>
</feature>